<dbReference type="PANTHER" id="PTHR16798">
    <property type="entry name" value="FANCONI ANEMIA GROUP C PROTEIN FANCC"/>
    <property type="match status" value="1"/>
</dbReference>
<dbReference type="InterPro" id="IPR000686">
    <property type="entry name" value="FANCC"/>
</dbReference>
<dbReference type="PANTHER" id="PTHR16798:SF0">
    <property type="entry name" value="FANCONI ANEMIA GROUP C PROTEIN"/>
    <property type="match status" value="1"/>
</dbReference>
<accession>A0ABV0VVB9</accession>
<gene>
    <name evidence="1" type="ORF">XENORESO_007287</name>
</gene>
<dbReference type="Pfam" id="PF02106">
    <property type="entry name" value="Fanconi_C"/>
    <property type="match status" value="1"/>
</dbReference>
<feature type="non-terminal residue" evidence="1">
    <location>
        <position position="1"/>
    </location>
</feature>
<reference evidence="1 2" key="1">
    <citation type="submission" date="2021-06" db="EMBL/GenBank/DDBJ databases">
        <authorList>
            <person name="Palmer J.M."/>
        </authorList>
    </citation>
    <scope>NUCLEOTIDE SEQUENCE [LARGE SCALE GENOMIC DNA]</scope>
    <source>
        <strain evidence="1 2">XR_2019</strain>
        <tissue evidence="1">Muscle</tissue>
    </source>
</reference>
<dbReference type="EMBL" id="JAHRIM010012397">
    <property type="protein sequence ID" value="MEQ2261214.1"/>
    <property type="molecule type" value="Genomic_DNA"/>
</dbReference>
<evidence type="ECO:0000313" key="1">
    <source>
        <dbReference type="EMBL" id="MEQ2261214.1"/>
    </source>
</evidence>
<proteinExistence type="predicted"/>
<comment type="caution">
    <text evidence="1">The sequence shown here is derived from an EMBL/GenBank/DDBJ whole genome shotgun (WGS) entry which is preliminary data.</text>
</comment>
<keyword evidence="2" id="KW-1185">Reference proteome</keyword>
<name>A0ABV0VVB9_9TELE</name>
<evidence type="ECO:0000313" key="2">
    <source>
        <dbReference type="Proteomes" id="UP001444071"/>
    </source>
</evidence>
<organism evidence="1 2">
    <name type="scientific">Xenotaenia resolanae</name>
    <dbReference type="NCBI Taxonomy" id="208358"/>
    <lineage>
        <taxon>Eukaryota</taxon>
        <taxon>Metazoa</taxon>
        <taxon>Chordata</taxon>
        <taxon>Craniata</taxon>
        <taxon>Vertebrata</taxon>
        <taxon>Euteleostomi</taxon>
        <taxon>Actinopterygii</taxon>
        <taxon>Neopterygii</taxon>
        <taxon>Teleostei</taxon>
        <taxon>Neoteleostei</taxon>
        <taxon>Acanthomorphata</taxon>
        <taxon>Ovalentaria</taxon>
        <taxon>Atherinomorphae</taxon>
        <taxon>Cyprinodontiformes</taxon>
        <taxon>Goodeidae</taxon>
        <taxon>Xenotaenia</taxon>
    </lineage>
</organism>
<dbReference type="Proteomes" id="UP001444071">
    <property type="component" value="Unassembled WGS sequence"/>
</dbReference>
<protein>
    <submittedName>
        <fullName evidence="1">Uncharacterized protein</fullName>
    </submittedName>
</protein>
<sequence>KVLCQLATEEEDSAAPALMKHLGVPAKEYHLKVLKRMVTLMQESIGKSQCSQSSRNQGCSCTSIQAVSEAWVPLIKCPETSPVIGALLQQPVNCIREGLSENVLDALHSAYSRFLLITSHCSLVHSPSYPSIYTLRFSFHATTVDYLLHACNPASL</sequence>